<feature type="compositionally biased region" description="Gly residues" evidence="4">
    <location>
        <begin position="171"/>
        <end position="181"/>
    </location>
</feature>
<dbReference type="InterPro" id="IPR036388">
    <property type="entry name" value="WH-like_DNA-bd_sf"/>
</dbReference>
<evidence type="ECO:0000256" key="3">
    <source>
        <dbReference type="ARBA" id="ARBA00023163"/>
    </source>
</evidence>
<feature type="compositionally biased region" description="Low complexity" evidence="4">
    <location>
        <begin position="161"/>
        <end position="170"/>
    </location>
</feature>
<feature type="compositionally biased region" description="Low complexity" evidence="4">
    <location>
        <begin position="28"/>
        <end position="46"/>
    </location>
</feature>
<dbReference type="SMART" id="SM00895">
    <property type="entry name" value="FCD"/>
    <property type="match status" value="1"/>
</dbReference>
<evidence type="ECO:0000256" key="4">
    <source>
        <dbReference type="SAM" id="MobiDB-lite"/>
    </source>
</evidence>
<dbReference type="Proteomes" id="UP000005940">
    <property type="component" value="Chromosome"/>
</dbReference>
<organism evidence="6 7">
    <name type="scientific">Streptomyces tsukubensis (strain DSM 42081 / NBRC 108919 / NRRL 18488 / 9993)</name>
    <dbReference type="NCBI Taxonomy" id="1114943"/>
    <lineage>
        <taxon>Bacteria</taxon>
        <taxon>Bacillati</taxon>
        <taxon>Actinomycetota</taxon>
        <taxon>Actinomycetes</taxon>
        <taxon>Kitasatosporales</taxon>
        <taxon>Streptomycetaceae</taxon>
        <taxon>Streptomyces</taxon>
    </lineage>
</organism>
<proteinExistence type="predicted"/>
<name>A0A7G3U8L0_STRT9</name>
<dbReference type="Pfam" id="PF00392">
    <property type="entry name" value="GntR"/>
    <property type="match status" value="1"/>
</dbReference>
<dbReference type="InterPro" id="IPR000524">
    <property type="entry name" value="Tscrpt_reg_HTH_GntR"/>
</dbReference>
<dbReference type="SMART" id="SM00345">
    <property type="entry name" value="HTH_GNTR"/>
    <property type="match status" value="1"/>
</dbReference>
<sequence length="413" mass="41825">MVHPGRPGNVNRVPAGRRRTRVEQAPTRGAAASRPGSGPVGPGSARQSPRAVSAPGGRVPEQAAGGRLRDRLRPEAPATGPRPTGVGPSTGSHLADGDLSGGLYRAVRGASGGPYPAGGDAPDGPYPADGHGPAGPGPTDGDPAATSRTAGSAAPGGPYRPGGDVSRGPRPGSGGGPGRDTGGPPVPSARPAPDGSRAVPVPETDAPIAHREIRRHSVRGQILQALRTALLDGDLTPGEVYSAPALGLRFGVSATPVREAMQQLAAEGAVEVVPNRGFRIAVRSARERAELAQVRSLVEAPVVLELVRTLPAAAWGALRPAAETTAAAAATGDRGRYAEADRAFHRAVLALAGNEQLVAVADDLHRRSQWPPDGVSLTADAGEHLRLLDALECGDTATARLLVEGHFGRAPGG</sequence>
<accession>A0A7G3U8L0</accession>
<feature type="domain" description="HTH gntR-type" evidence="5">
    <location>
        <begin position="216"/>
        <end position="283"/>
    </location>
</feature>
<dbReference type="Gene3D" id="1.10.10.10">
    <property type="entry name" value="Winged helix-like DNA-binding domain superfamily/Winged helix DNA-binding domain"/>
    <property type="match status" value="1"/>
</dbReference>
<evidence type="ECO:0000256" key="1">
    <source>
        <dbReference type="ARBA" id="ARBA00023015"/>
    </source>
</evidence>
<evidence type="ECO:0000259" key="5">
    <source>
        <dbReference type="PROSITE" id="PS50949"/>
    </source>
</evidence>
<reference evidence="6 7" key="1">
    <citation type="journal article" date="2012" name="J. Bacteriol.">
        <title>Draft genome of Streptomyces tsukubaensis NRRL 18488, the producer of the clinically important immunosuppressant tacrolimus (FK506).</title>
        <authorList>
            <person name="Barreiro C."/>
            <person name="Prieto C."/>
            <person name="Sola-Landa A."/>
            <person name="Solera E."/>
            <person name="Martinez-Castro M."/>
            <person name="Perez-Redondo R."/>
            <person name="Garcia-Estrada C."/>
            <person name="Aparicio J.F."/>
            <person name="Fernandez-Martinez L.T."/>
            <person name="Santos-Aberturas J."/>
            <person name="Salehi-Najafabadi Z."/>
            <person name="Rodriguez-Garcia A."/>
            <person name="Tauch A."/>
            <person name="Martin J.F."/>
        </authorList>
    </citation>
    <scope>NUCLEOTIDE SEQUENCE [LARGE SCALE GENOMIC DNA]</scope>
    <source>
        <strain evidence="7">DSM 42081 / NBRC 108919 / NRRL 18488 / 9993</strain>
    </source>
</reference>
<dbReference type="GO" id="GO:0003677">
    <property type="term" value="F:DNA binding"/>
    <property type="evidence" value="ECO:0007669"/>
    <property type="project" value="UniProtKB-KW"/>
</dbReference>
<dbReference type="SUPFAM" id="SSF46785">
    <property type="entry name" value="Winged helix' DNA-binding domain"/>
    <property type="match status" value="1"/>
</dbReference>
<dbReference type="PROSITE" id="PS50949">
    <property type="entry name" value="HTH_GNTR"/>
    <property type="match status" value="1"/>
</dbReference>
<feature type="compositionally biased region" description="Low complexity" evidence="4">
    <location>
        <begin position="117"/>
        <end position="145"/>
    </location>
</feature>
<dbReference type="Pfam" id="PF07729">
    <property type="entry name" value="FCD"/>
    <property type="match status" value="1"/>
</dbReference>
<dbReference type="InterPro" id="IPR008920">
    <property type="entry name" value="TF_FadR/GntR_C"/>
</dbReference>
<dbReference type="AlphaFoldDB" id="A0A7G3U8L0"/>
<gene>
    <name evidence="6" type="ORF">STSU_005885</name>
</gene>
<keyword evidence="2" id="KW-0238">DNA-binding</keyword>
<protein>
    <recommendedName>
        <fullName evidence="5">HTH gntR-type domain-containing protein</fullName>
    </recommendedName>
</protein>
<dbReference type="GO" id="GO:0003700">
    <property type="term" value="F:DNA-binding transcription factor activity"/>
    <property type="evidence" value="ECO:0007669"/>
    <property type="project" value="InterPro"/>
</dbReference>
<dbReference type="SUPFAM" id="SSF48008">
    <property type="entry name" value="GntR ligand-binding domain-like"/>
    <property type="match status" value="1"/>
</dbReference>
<dbReference type="PANTHER" id="PTHR43537:SF45">
    <property type="entry name" value="GNTR FAMILY REGULATORY PROTEIN"/>
    <property type="match status" value="1"/>
</dbReference>
<keyword evidence="3" id="KW-0804">Transcription</keyword>
<dbReference type="InterPro" id="IPR011711">
    <property type="entry name" value="GntR_C"/>
</dbReference>
<dbReference type="PANTHER" id="PTHR43537">
    <property type="entry name" value="TRANSCRIPTIONAL REGULATOR, GNTR FAMILY"/>
    <property type="match status" value="1"/>
</dbReference>
<evidence type="ECO:0000313" key="7">
    <source>
        <dbReference type="Proteomes" id="UP000005940"/>
    </source>
</evidence>
<keyword evidence="1" id="KW-0805">Transcription regulation</keyword>
<evidence type="ECO:0000256" key="2">
    <source>
        <dbReference type="ARBA" id="ARBA00023125"/>
    </source>
</evidence>
<feature type="region of interest" description="Disordered" evidence="4">
    <location>
        <begin position="1"/>
        <end position="206"/>
    </location>
</feature>
<dbReference type="EMBL" id="CP029159">
    <property type="protein sequence ID" value="QKM66763.1"/>
    <property type="molecule type" value="Genomic_DNA"/>
</dbReference>
<dbReference type="CDD" id="cd07377">
    <property type="entry name" value="WHTH_GntR"/>
    <property type="match status" value="1"/>
</dbReference>
<evidence type="ECO:0000313" key="6">
    <source>
        <dbReference type="EMBL" id="QKM66763.1"/>
    </source>
</evidence>
<dbReference type="InterPro" id="IPR036390">
    <property type="entry name" value="WH_DNA-bd_sf"/>
</dbReference>
<keyword evidence="7" id="KW-1185">Reference proteome</keyword>
<dbReference type="Gene3D" id="1.20.120.530">
    <property type="entry name" value="GntR ligand-binding domain-like"/>
    <property type="match status" value="1"/>
</dbReference>